<accession>A0ABX1WXY6</accession>
<feature type="region of interest" description="Disordered" evidence="2">
    <location>
        <begin position="246"/>
        <end position="266"/>
    </location>
</feature>
<gene>
    <name evidence="3" type="ORF">ELS83_14260</name>
</gene>
<protein>
    <submittedName>
        <fullName evidence="3">Enoyl-CoA hydratase/isomerase family protein</fullName>
    </submittedName>
</protein>
<evidence type="ECO:0000256" key="2">
    <source>
        <dbReference type="SAM" id="MobiDB-lite"/>
    </source>
</evidence>
<dbReference type="Proteomes" id="UP000732105">
    <property type="component" value="Unassembled WGS sequence"/>
</dbReference>
<dbReference type="Gene3D" id="1.10.12.10">
    <property type="entry name" value="Lyase 2-enoyl-coa Hydratase, Chain A, domain 2"/>
    <property type="match status" value="1"/>
</dbReference>
<dbReference type="PANTHER" id="PTHR42964:SF1">
    <property type="entry name" value="POLYKETIDE BIOSYNTHESIS ENOYL-COA HYDRATASE PKSH-RELATED"/>
    <property type="match status" value="1"/>
</dbReference>
<evidence type="ECO:0000313" key="3">
    <source>
        <dbReference type="EMBL" id="NOU60985.1"/>
    </source>
</evidence>
<dbReference type="EMBL" id="RZNH01000025">
    <property type="protein sequence ID" value="NOU60985.1"/>
    <property type="molecule type" value="Genomic_DNA"/>
</dbReference>
<dbReference type="SUPFAM" id="SSF52096">
    <property type="entry name" value="ClpP/crotonase"/>
    <property type="match status" value="1"/>
</dbReference>
<evidence type="ECO:0000313" key="4">
    <source>
        <dbReference type="Proteomes" id="UP000732105"/>
    </source>
</evidence>
<comment type="caution">
    <text evidence="3">The sequence shown here is derived from an EMBL/GenBank/DDBJ whole genome shotgun (WGS) entry which is preliminary data.</text>
</comment>
<keyword evidence="4" id="KW-1185">Reference proteome</keyword>
<dbReference type="CDD" id="cd06558">
    <property type="entry name" value="crotonase-like"/>
    <property type="match status" value="1"/>
</dbReference>
<dbReference type="InterPro" id="IPR029045">
    <property type="entry name" value="ClpP/crotonase-like_dom_sf"/>
</dbReference>
<dbReference type="Pfam" id="PF00378">
    <property type="entry name" value="ECH_1"/>
    <property type="match status" value="1"/>
</dbReference>
<dbReference type="InterPro" id="IPR014748">
    <property type="entry name" value="Enoyl-CoA_hydra_C"/>
</dbReference>
<dbReference type="Gene3D" id="3.90.226.10">
    <property type="entry name" value="2-enoyl-CoA Hydratase, Chain A, domain 1"/>
    <property type="match status" value="1"/>
</dbReference>
<dbReference type="RefSeq" id="WP_171596254.1">
    <property type="nucleotide sequence ID" value="NZ_RZNH01000025.1"/>
</dbReference>
<comment type="similarity">
    <text evidence="1">Belongs to the enoyl-CoA hydratase/isomerase family.</text>
</comment>
<sequence length="266" mass="29771">MKDYQTIEFSIENKIGTITLNRPEIHNAFNETMIGEIIECFEEIEKLDYQTLRVVLLQGKGKSFCAGADLNWMKGVANYSYDENYLESYKLSMCFNAIYSCKFPTIAKVHGAAIGGANGLLAACDFVLAHKATIFSLSEVKIGIVPACISPYVMKRVGEFKSKELMLTGMRFNGKEAQLAGLANWSFGEKKLKAKLDHLISMLKTSGPIAVSTCKNLLYDVENVWSHEEAMENTAKMIADLRQSEEGQEGMSSFLEKRKPNWTNDN</sequence>
<dbReference type="InterPro" id="IPR051683">
    <property type="entry name" value="Enoyl-CoA_Hydratase/Isomerase"/>
</dbReference>
<evidence type="ECO:0000256" key="1">
    <source>
        <dbReference type="ARBA" id="ARBA00005254"/>
    </source>
</evidence>
<name>A0ABX1WXY6_9BACT</name>
<dbReference type="InterPro" id="IPR001753">
    <property type="entry name" value="Enoyl-CoA_hydra/iso"/>
</dbReference>
<organism evidence="3 4">
    <name type="scientific">Marinifilum caeruleilacunae</name>
    <dbReference type="NCBI Taxonomy" id="2499076"/>
    <lineage>
        <taxon>Bacteria</taxon>
        <taxon>Pseudomonadati</taxon>
        <taxon>Bacteroidota</taxon>
        <taxon>Bacteroidia</taxon>
        <taxon>Marinilabiliales</taxon>
        <taxon>Marinifilaceae</taxon>
    </lineage>
</organism>
<reference evidence="3 4" key="1">
    <citation type="submission" date="2018-12" db="EMBL/GenBank/DDBJ databases">
        <title>Marinifilum JC070 sp. nov., a marine bacterium isolated from Yongle Blue Hole in the South China Sea.</title>
        <authorList>
            <person name="Fu T."/>
        </authorList>
    </citation>
    <scope>NUCLEOTIDE SEQUENCE [LARGE SCALE GENOMIC DNA]</scope>
    <source>
        <strain evidence="3 4">JC070</strain>
    </source>
</reference>
<proteinExistence type="inferred from homology"/>
<dbReference type="PANTHER" id="PTHR42964">
    <property type="entry name" value="ENOYL-COA HYDRATASE"/>
    <property type="match status" value="1"/>
</dbReference>